<dbReference type="EMBL" id="SGXE01000006">
    <property type="protein sequence ID" value="RZS90688.1"/>
    <property type="molecule type" value="Genomic_DNA"/>
</dbReference>
<evidence type="ECO:0000313" key="3">
    <source>
        <dbReference type="Proteomes" id="UP000292262"/>
    </source>
</evidence>
<accession>A0A4Q7NV02</accession>
<dbReference type="GO" id="GO:0016779">
    <property type="term" value="F:nucleotidyltransferase activity"/>
    <property type="evidence" value="ECO:0007669"/>
    <property type="project" value="UniProtKB-KW"/>
</dbReference>
<reference evidence="2 3" key="1">
    <citation type="submission" date="2019-02" db="EMBL/GenBank/DDBJ databases">
        <title>Genomic Encyclopedia of Type Strains, Phase IV (KMG-IV): sequencing the most valuable type-strain genomes for metagenomic binning, comparative biology and taxonomic classification.</title>
        <authorList>
            <person name="Goeker M."/>
        </authorList>
    </citation>
    <scope>NUCLEOTIDE SEQUENCE [LARGE SCALE GENOMIC DNA]</scope>
    <source>
        <strain evidence="2 3">DSM 17196</strain>
    </source>
</reference>
<sequence>MLAHLILAAGSSSRLGREKQLLPYAGVSLIEFVVKESLQLTDTETFVVLGYNRAVIANQILDYDIHIITNANWQKGMGSSICCGVDFINQKKTAYEGVLISLVDQPLLDHKYLNHLIELYIQNDRDMVATRYPETLGVPAIFSKNYFEQLLKLKGAGGAKKLLNTNKIIPSLDPGSLFFDIDTEEDYENLMTSKGLSKK</sequence>
<dbReference type="InterPro" id="IPR029044">
    <property type="entry name" value="Nucleotide-diphossugar_trans"/>
</dbReference>
<dbReference type="AlphaFoldDB" id="A0A4Q7NV02"/>
<dbReference type="Gene3D" id="3.90.550.10">
    <property type="entry name" value="Spore Coat Polysaccharide Biosynthesis Protein SpsA, Chain A"/>
    <property type="match status" value="1"/>
</dbReference>
<keyword evidence="3" id="KW-1185">Reference proteome</keyword>
<comment type="caution">
    <text evidence="2">The sequence shown here is derived from an EMBL/GenBank/DDBJ whole genome shotgun (WGS) entry which is preliminary data.</text>
</comment>
<dbReference type="CDD" id="cd04182">
    <property type="entry name" value="GT_2_like_f"/>
    <property type="match status" value="1"/>
</dbReference>
<evidence type="ECO:0000259" key="1">
    <source>
        <dbReference type="Pfam" id="PF12804"/>
    </source>
</evidence>
<dbReference type="PANTHER" id="PTHR43777:SF1">
    <property type="entry name" value="MOLYBDENUM COFACTOR CYTIDYLYLTRANSFERASE"/>
    <property type="match status" value="1"/>
</dbReference>
<dbReference type="Proteomes" id="UP000292262">
    <property type="component" value="Unassembled WGS sequence"/>
</dbReference>
<dbReference type="Pfam" id="PF12804">
    <property type="entry name" value="NTP_transf_3"/>
    <property type="match status" value="1"/>
</dbReference>
<dbReference type="PANTHER" id="PTHR43777">
    <property type="entry name" value="MOLYBDENUM COFACTOR CYTIDYLYLTRANSFERASE"/>
    <property type="match status" value="1"/>
</dbReference>
<gene>
    <name evidence="2" type="ORF">EV197_3217</name>
</gene>
<name>A0A4Q7NV02_9FLAO</name>
<dbReference type="SUPFAM" id="SSF53448">
    <property type="entry name" value="Nucleotide-diphospho-sugar transferases"/>
    <property type="match status" value="1"/>
</dbReference>
<dbReference type="InterPro" id="IPR025877">
    <property type="entry name" value="MobA-like_NTP_Trfase"/>
</dbReference>
<evidence type="ECO:0000313" key="2">
    <source>
        <dbReference type="EMBL" id="RZS90688.1"/>
    </source>
</evidence>
<keyword evidence="2" id="KW-0548">Nucleotidyltransferase</keyword>
<protein>
    <submittedName>
        <fullName evidence="2">Molybdenum cofactor cytidylyltransferase</fullName>
    </submittedName>
</protein>
<dbReference type="RefSeq" id="WP_130287727.1">
    <property type="nucleotide sequence ID" value="NZ_SGXE01000006.1"/>
</dbReference>
<feature type="domain" description="MobA-like NTP transferase" evidence="1">
    <location>
        <begin position="5"/>
        <end position="165"/>
    </location>
</feature>
<dbReference type="OrthoDB" id="9779263at2"/>
<proteinExistence type="predicted"/>
<organism evidence="2 3">
    <name type="scientific">Aquimarina brevivitae</name>
    <dbReference type="NCBI Taxonomy" id="323412"/>
    <lineage>
        <taxon>Bacteria</taxon>
        <taxon>Pseudomonadati</taxon>
        <taxon>Bacteroidota</taxon>
        <taxon>Flavobacteriia</taxon>
        <taxon>Flavobacteriales</taxon>
        <taxon>Flavobacteriaceae</taxon>
        <taxon>Aquimarina</taxon>
    </lineage>
</organism>
<keyword evidence="2" id="KW-0808">Transferase</keyword>